<feature type="repeat" description="CXXCXGXG motif" evidence="11">
    <location>
        <begin position="158"/>
        <end position="165"/>
    </location>
</feature>
<keyword evidence="3 11" id="KW-0479">Metal-binding</keyword>
<keyword evidence="17" id="KW-1185">Reference proteome</keyword>
<evidence type="ECO:0000313" key="16">
    <source>
        <dbReference type="EMBL" id="OZG49573.1"/>
    </source>
</evidence>
<feature type="repeat" description="CXXCXGXG motif" evidence="11">
    <location>
        <begin position="184"/>
        <end position="191"/>
    </location>
</feature>
<dbReference type="SMART" id="SM00271">
    <property type="entry name" value="DnaJ"/>
    <property type="match status" value="1"/>
</dbReference>
<dbReference type="GO" id="GO:0031072">
    <property type="term" value="F:heat shock protein binding"/>
    <property type="evidence" value="ECO:0007669"/>
    <property type="project" value="InterPro"/>
</dbReference>
<feature type="binding site" evidence="11">
    <location>
        <position position="201"/>
    </location>
    <ligand>
        <name>Zn(2+)</name>
        <dbReference type="ChEBI" id="CHEBI:29105"/>
        <label>1</label>
    </ligand>
</feature>
<feature type="domain" description="CR-type" evidence="15">
    <location>
        <begin position="128"/>
        <end position="210"/>
    </location>
</feature>
<feature type="zinc finger region" description="CR-type" evidence="12">
    <location>
        <begin position="128"/>
        <end position="210"/>
    </location>
</feature>
<dbReference type="InterPro" id="IPR008971">
    <property type="entry name" value="HSP40/DnaJ_pept-bd"/>
</dbReference>
<dbReference type="GO" id="GO:0051082">
    <property type="term" value="F:unfolded protein binding"/>
    <property type="evidence" value="ECO:0007669"/>
    <property type="project" value="UniProtKB-UniRule"/>
</dbReference>
<dbReference type="PROSITE" id="PS00636">
    <property type="entry name" value="DNAJ_1"/>
    <property type="match status" value="1"/>
</dbReference>
<dbReference type="SUPFAM" id="SSF46565">
    <property type="entry name" value="Chaperone J-domain"/>
    <property type="match status" value="1"/>
</dbReference>
<keyword evidence="4 11" id="KW-0677">Repeat</keyword>
<evidence type="ECO:0000256" key="7">
    <source>
        <dbReference type="ARBA" id="ARBA00023016"/>
    </source>
</evidence>
<gene>
    <name evidence="11" type="primary">dnaJ</name>
    <name evidence="16" type="ORF">PSSU_1397</name>
</gene>
<comment type="domain">
    <text evidence="11">The J domain is necessary and sufficient to stimulate DnaK ATPase activity. Zinc center 1 plays an important role in the autonomous, DnaK-independent chaperone activity of DnaJ. Zinc center 2 is essential for interaction with DnaK and for DnaJ activity.</text>
</comment>
<dbReference type="NCBIfam" id="NF008035">
    <property type="entry name" value="PRK10767.1"/>
    <property type="match status" value="1"/>
</dbReference>
<dbReference type="InterPro" id="IPR036869">
    <property type="entry name" value="J_dom_sf"/>
</dbReference>
<dbReference type="AlphaFoldDB" id="A0A261ERT9"/>
<sequence length="381" mass="41419">MAESDYYETLGVKRDASQEEIKKAYRKLSRKYHPDLAGPEFEDKFKAVNNAYDVLSDPDKRRMYDMGADPNNPNSGAQSFQGGFGDIFTDLFGSAFGAAGGSGPIPRTQPGRDARAVMDIDLKTAVFGGTSSLDISTYQVCTTCHGTGCEGDTKPTTCPECKGRGRVQHVTNTLLGQMMSESPCPHCQGYGTVIEKPCPSCQGHGRVRTKRTVTVNVPAGVDDNTRIRLNKQGEVGEGGGPAGDLYVDIRVKKDDTFTREGNDLHSWMRIPLTWAALGHKTQIPTFDGDQELEIPAGAQTGSTIELKGLGVTSLRDASQRGNIIVHLIVETPTKLTDEQKKLLEKFASLRKDDDYTPKSGDEVKMPKSSKGFFGKLKDALS</sequence>
<dbReference type="InterPro" id="IPR018253">
    <property type="entry name" value="DnaJ_domain_CS"/>
</dbReference>
<evidence type="ECO:0000256" key="12">
    <source>
        <dbReference type="PROSITE-ProRule" id="PRU00546"/>
    </source>
</evidence>
<dbReference type="EMBL" id="MWWQ01000014">
    <property type="protein sequence ID" value="OZG49573.1"/>
    <property type="molecule type" value="Genomic_DNA"/>
</dbReference>
<feature type="binding site" evidence="11">
    <location>
        <position position="187"/>
    </location>
    <ligand>
        <name>Zn(2+)</name>
        <dbReference type="ChEBI" id="CHEBI:29105"/>
        <label>2</label>
    </ligand>
</feature>
<dbReference type="Proteomes" id="UP000216454">
    <property type="component" value="Unassembled WGS sequence"/>
</dbReference>
<dbReference type="RefSeq" id="WP_094691702.1">
    <property type="nucleotide sequence ID" value="NZ_MWWQ01000014.1"/>
</dbReference>
<comment type="subunit">
    <text evidence="11">Homodimer.</text>
</comment>
<dbReference type="PANTHER" id="PTHR43096:SF48">
    <property type="entry name" value="CHAPERONE PROTEIN DNAJ"/>
    <property type="match status" value="1"/>
</dbReference>
<dbReference type="GO" id="GO:0042026">
    <property type="term" value="P:protein refolding"/>
    <property type="evidence" value="ECO:0007669"/>
    <property type="project" value="TreeGrafter"/>
</dbReference>
<feature type="region of interest" description="Disordered" evidence="13">
    <location>
        <begin position="353"/>
        <end position="381"/>
    </location>
</feature>
<feature type="repeat" description="CXXCXGXG motif" evidence="11">
    <location>
        <begin position="198"/>
        <end position="205"/>
    </location>
</feature>
<dbReference type="HAMAP" id="MF_01152">
    <property type="entry name" value="DnaJ"/>
    <property type="match status" value="1"/>
</dbReference>
<reference evidence="16 17" key="1">
    <citation type="journal article" date="2017" name="BMC Genomics">
        <title>Comparative genomic and phylogenomic analyses of the Bifidobacteriaceae family.</title>
        <authorList>
            <person name="Lugli G.A."/>
            <person name="Milani C."/>
            <person name="Turroni F."/>
            <person name="Duranti S."/>
            <person name="Mancabelli L."/>
            <person name="Mangifesta M."/>
            <person name="Ferrario C."/>
            <person name="Modesto M."/>
            <person name="Mattarelli P."/>
            <person name="Jiri K."/>
            <person name="van Sinderen D."/>
            <person name="Ventura M."/>
        </authorList>
    </citation>
    <scope>NUCLEOTIDE SEQUENCE [LARGE SCALE GENOMIC DNA]</scope>
    <source>
        <strain evidence="16 17">DSM 24744</strain>
    </source>
</reference>
<dbReference type="CDD" id="cd06257">
    <property type="entry name" value="DnaJ"/>
    <property type="match status" value="1"/>
</dbReference>
<evidence type="ECO:0000256" key="5">
    <source>
        <dbReference type="ARBA" id="ARBA00022771"/>
    </source>
</evidence>
<dbReference type="PROSITE" id="PS50076">
    <property type="entry name" value="DNAJ_2"/>
    <property type="match status" value="1"/>
</dbReference>
<comment type="caution">
    <text evidence="16">The sequence shown here is derived from an EMBL/GenBank/DDBJ whole genome shotgun (WGS) entry which is preliminary data.</text>
</comment>
<keyword evidence="5 11" id="KW-0863">Zinc-finger</keyword>
<dbReference type="GO" id="GO:0009408">
    <property type="term" value="P:response to heat"/>
    <property type="evidence" value="ECO:0007669"/>
    <property type="project" value="InterPro"/>
</dbReference>
<keyword evidence="1 11" id="KW-0963">Cytoplasm</keyword>
<feature type="binding site" evidence="11">
    <location>
        <position position="161"/>
    </location>
    <ligand>
        <name>Zn(2+)</name>
        <dbReference type="ChEBI" id="CHEBI:29105"/>
        <label>2</label>
    </ligand>
</feature>
<dbReference type="PROSITE" id="PS51188">
    <property type="entry name" value="ZF_CR"/>
    <property type="match status" value="1"/>
</dbReference>
<dbReference type="PANTHER" id="PTHR43096">
    <property type="entry name" value="DNAJ HOMOLOG 1, MITOCHONDRIAL-RELATED"/>
    <property type="match status" value="1"/>
</dbReference>
<comment type="function">
    <text evidence="11">Participates actively in the response to hyperosmotic and heat shock by preventing the aggregation of stress-denatured proteins and by disaggregating proteins, also in an autonomous, DnaK-independent fashion. Unfolded proteins bind initially to DnaJ; upon interaction with the DnaJ-bound protein, DnaK hydrolyzes its bound ATP, resulting in the formation of a stable complex. GrpE releases ADP from DnaK; ATP binding to DnaK triggers the release of the substrate protein, thus completing the reaction cycle. Several rounds of ATP-dependent interactions between DnaJ, DnaK and GrpE are required for fully efficient folding. Also involved, together with DnaK and GrpE, in the DNA replication of plasmids through activation of initiation proteins.</text>
</comment>
<evidence type="ECO:0000313" key="17">
    <source>
        <dbReference type="Proteomes" id="UP000216454"/>
    </source>
</evidence>
<evidence type="ECO:0000256" key="13">
    <source>
        <dbReference type="SAM" id="MobiDB-lite"/>
    </source>
</evidence>
<feature type="binding site" evidence="11">
    <location>
        <position position="198"/>
    </location>
    <ligand>
        <name>Zn(2+)</name>
        <dbReference type="ChEBI" id="CHEBI:29105"/>
        <label>1</label>
    </ligand>
</feature>
<keyword evidence="8 11" id="KW-0143">Chaperone</keyword>
<evidence type="ECO:0000259" key="14">
    <source>
        <dbReference type="PROSITE" id="PS50076"/>
    </source>
</evidence>
<dbReference type="Pfam" id="PF01556">
    <property type="entry name" value="DnaJ_C"/>
    <property type="match status" value="1"/>
</dbReference>
<feature type="binding site" evidence="11">
    <location>
        <position position="144"/>
    </location>
    <ligand>
        <name>Zn(2+)</name>
        <dbReference type="ChEBI" id="CHEBI:29105"/>
        <label>1</label>
    </ligand>
</feature>
<dbReference type="CDD" id="cd10747">
    <property type="entry name" value="DnaJ_C"/>
    <property type="match status" value="1"/>
</dbReference>
<evidence type="ECO:0000256" key="4">
    <source>
        <dbReference type="ARBA" id="ARBA00022737"/>
    </source>
</evidence>
<dbReference type="InterPro" id="IPR002939">
    <property type="entry name" value="DnaJ_C"/>
</dbReference>
<evidence type="ECO:0000256" key="6">
    <source>
        <dbReference type="ARBA" id="ARBA00022833"/>
    </source>
</evidence>
<feature type="binding site" evidence="11">
    <location>
        <position position="158"/>
    </location>
    <ligand>
        <name>Zn(2+)</name>
        <dbReference type="ChEBI" id="CHEBI:29105"/>
        <label>2</label>
    </ligand>
</feature>
<dbReference type="Pfam" id="PF00684">
    <property type="entry name" value="DnaJ_CXXCXGXG"/>
    <property type="match status" value="1"/>
</dbReference>
<dbReference type="CDD" id="cd10719">
    <property type="entry name" value="DnaJ_zf"/>
    <property type="match status" value="1"/>
</dbReference>
<feature type="binding site" evidence="11">
    <location>
        <position position="141"/>
    </location>
    <ligand>
        <name>Zn(2+)</name>
        <dbReference type="ChEBI" id="CHEBI:29105"/>
        <label>1</label>
    </ligand>
</feature>
<evidence type="ECO:0000256" key="10">
    <source>
        <dbReference type="ARBA" id="ARBA00067609"/>
    </source>
</evidence>
<evidence type="ECO:0000256" key="3">
    <source>
        <dbReference type="ARBA" id="ARBA00022723"/>
    </source>
</evidence>
<protein>
    <recommendedName>
        <fullName evidence="10 11">Chaperone protein DnaJ</fullName>
    </recommendedName>
</protein>
<feature type="compositionally biased region" description="Basic and acidic residues" evidence="13">
    <location>
        <begin position="353"/>
        <end position="365"/>
    </location>
</feature>
<dbReference type="InterPro" id="IPR001623">
    <property type="entry name" value="DnaJ_domain"/>
</dbReference>
<dbReference type="GO" id="GO:0006260">
    <property type="term" value="P:DNA replication"/>
    <property type="evidence" value="ECO:0007669"/>
    <property type="project" value="UniProtKB-KW"/>
</dbReference>
<keyword evidence="2 11" id="KW-0235">DNA replication</keyword>
<comment type="cofactor">
    <cofactor evidence="11">
        <name>Zn(2+)</name>
        <dbReference type="ChEBI" id="CHEBI:29105"/>
    </cofactor>
    <text evidence="11">Binds 2 Zn(2+) ions per monomer.</text>
</comment>
<dbReference type="Pfam" id="PF00226">
    <property type="entry name" value="DnaJ"/>
    <property type="match status" value="1"/>
</dbReference>
<evidence type="ECO:0000256" key="1">
    <source>
        <dbReference type="ARBA" id="ARBA00022490"/>
    </source>
</evidence>
<feature type="domain" description="J" evidence="14">
    <location>
        <begin position="5"/>
        <end position="68"/>
    </location>
</feature>
<dbReference type="InterPro" id="IPR012724">
    <property type="entry name" value="DnaJ"/>
</dbReference>
<dbReference type="FunFam" id="2.60.260.20:FF:000005">
    <property type="entry name" value="Chaperone protein dnaJ 1, mitochondrial"/>
    <property type="match status" value="1"/>
</dbReference>
<dbReference type="OrthoDB" id="9779889at2"/>
<dbReference type="Gene3D" id="2.60.260.20">
    <property type="entry name" value="Urease metallochaperone UreE, N-terminal domain"/>
    <property type="match status" value="2"/>
</dbReference>
<keyword evidence="6 11" id="KW-0862">Zinc</keyword>
<dbReference type="InterPro" id="IPR036410">
    <property type="entry name" value="HSP_DnaJ_Cys-rich_dom_sf"/>
</dbReference>
<dbReference type="SUPFAM" id="SSF49493">
    <property type="entry name" value="HSP40/DnaJ peptide-binding domain"/>
    <property type="match status" value="2"/>
</dbReference>
<evidence type="ECO:0000259" key="15">
    <source>
        <dbReference type="PROSITE" id="PS51188"/>
    </source>
</evidence>
<proteinExistence type="inferred from homology"/>
<accession>A0A261ERT9</accession>
<dbReference type="NCBIfam" id="TIGR02349">
    <property type="entry name" value="DnaJ_bact"/>
    <property type="match status" value="1"/>
</dbReference>
<keyword evidence="7 11" id="KW-0346">Stress response</keyword>
<evidence type="ECO:0000256" key="8">
    <source>
        <dbReference type="ARBA" id="ARBA00023186"/>
    </source>
</evidence>
<feature type="binding site" evidence="11">
    <location>
        <position position="184"/>
    </location>
    <ligand>
        <name>Zn(2+)</name>
        <dbReference type="ChEBI" id="CHEBI:29105"/>
        <label>2</label>
    </ligand>
</feature>
<evidence type="ECO:0000256" key="11">
    <source>
        <dbReference type="HAMAP-Rule" id="MF_01152"/>
    </source>
</evidence>
<dbReference type="GO" id="GO:0008270">
    <property type="term" value="F:zinc ion binding"/>
    <property type="evidence" value="ECO:0007669"/>
    <property type="project" value="UniProtKB-UniRule"/>
</dbReference>
<evidence type="ECO:0000256" key="9">
    <source>
        <dbReference type="ARBA" id="ARBA00061004"/>
    </source>
</evidence>
<dbReference type="GO" id="GO:0005524">
    <property type="term" value="F:ATP binding"/>
    <property type="evidence" value="ECO:0007669"/>
    <property type="project" value="InterPro"/>
</dbReference>
<dbReference type="PRINTS" id="PR00625">
    <property type="entry name" value="JDOMAIN"/>
</dbReference>
<dbReference type="Gene3D" id="1.10.287.110">
    <property type="entry name" value="DnaJ domain"/>
    <property type="match status" value="1"/>
</dbReference>
<organism evidence="16 17">
    <name type="scientific">Pseudoscardovia suis</name>
    <dbReference type="NCBI Taxonomy" id="987063"/>
    <lineage>
        <taxon>Bacteria</taxon>
        <taxon>Bacillati</taxon>
        <taxon>Actinomycetota</taxon>
        <taxon>Actinomycetes</taxon>
        <taxon>Bifidobacteriales</taxon>
        <taxon>Bifidobacteriaceae</taxon>
        <taxon>Pseudoscardovia</taxon>
    </lineage>
</organism>
<comment type="similarity">
    <text evidence="9 11">Belongs to the DnaJ family.</text>
</comment>
<dbReference type="Gene3D" id="6.20.20.10">
    <property type="match status" value="2"/>
</dbReference>
<feature type="repeat" description="CXXCXGXG motif" evidence="11">
    <location>
        <begin position="141"/>
        <end position="148"/>
    </location>
</feature>
<dbReference type="InterPro" id="IPR001305">
    <property type="entry name" value="HSP_DnaJ_Cys-rich_dom"/>
</dbReference>
<dbReference type="SUPFAM" id="SSF57938">
    <property type="entry name" value="DnaJ/Hsp40 cysteine-rich domain"/>
    <property type="match status" value="1"/>
</dbReference>
<comment type="subcellular location">
    <subcellularLocation>
        <location evidence="11">Cytoplasm</location>
    </subcellularLocation>
</comment>
<dbReference type="FunFam" id="2.10.230.10:FF:000002">
    <property type="entry name" value="Molecular chaperone DnaJ"/>
    <property type="match status" value="1"/>
</dbReference>
<name>A0A261ERT9_9BIFI</name>
<dbReference type="GO" id="GO:0005737">
    <property type="term" value="C:cytoplasm"/>
    <property type="evidence" value="ECO:0007669"/>
    <property type="project" value="UniProtKB-SubCell"/>
</dbReference>
<evidence type="ECO:0000256" key="2">
    <source>
        <dbReference type="ARBA" id="ARBA00022705"/>
    </source>
</evidence>